<evidence type="ECO:0000256" key="2">
    <source>
        <dbReference type="SAM" id="Phobius"/>
    </source>
</evidence>
<keyword evidence="2" id="KW-0812">Transmembrane</keyword>
<protein>
    <submittedName>
        <fullName evidence="3">Uncharacterized protein</fullName>
    </submittedName>
</protein>
<organism evidence="3 4">
    <name type="scientific">Anabarilius grahami</name>
    <name type="common">Kanglang fish</name>
    <name type="synonym">Barilius grahami</name>
    <dbReference type="NCBI Taxonomy" id="495550"/>
    <lineage>
        <taxon>Eukaryota</taxon>
        <taxon>Metazoa</taxon>
        <taxon>Chordata</taxon>
        <taxon>Craniata</taxon>
        <taxon>Vertebrata</taxon>
        <taxon>Euteleostomi</taxon>
        <taxon>Actinopterygii</taxon>
        <taxon>Neopterygii</taxon>
        <taxon>Teleostei</taxon>
        <taxon>Ostariophysi</taxon>
        <taxon>Cypriniformes</taxon>
        <taxon>Xenocyprididae</taxon>
        <taxon>Xenocypridinae</taxon>
        <taxon>Xenocypridinae incertae sedis</taxon>
        <taxon>Anabarilius</taxon>
    </lineage>
</organism>
<reference evidence="3 4" key="1">
    <citation type="submission" date="2018-10" db="EMBL/GenBank/DDBJ databases">
        <title>Genome assembly for a Yunnan-Guizhou Plateau 3E fish, Anabarilius grahami (Regan), and its evolutionary and genetic applications.</title>
        <authorList>
            <person name="Jiang W."/>
        </authorList>
    </citation>
    <scope>NUCLEOTIDE SEQUENCE [LARGE SCALE GENOMIC DNA]</scope>
    <source>
        <strain evidence="3">AG-KIZ</strain>
        <tissue evidence="3">Muscle</tissue>
    </source>
</reference>
<feature type="transmembrane region" description="Helical" evidence="2">
    <location>
        <begin position="216"/>
        <end position="239"/>
    </location>
</feature>
<feature type="compositionally biased region" description="Basic residues" evidence="1">
    <location>
        <begin position="97"/>
        <end position="107"/>
    </location>
</feature>
<keyword evidence="2" id="KW-0472">Membrane</keyword>
<gene>
    <name evidence="3" type="ORF">DPX16_23845</name>
</gene>
<feature type="region of interest" description="Disordered" evidence="1">
    <location>
        <begin position="82"/>
        <end position="170"/>
    </location>
</feature>
<dbReference type="EMBL" id="RJVU01018415">
    <property type="protein sequence ID" value="ROL51596.1"/>
    <property type="molecule type" value="Genomic_DNA"/>
</dbReference>
<dbReference type="AlphaFoldDB" id="A0A3N0YZ75"/>
<comment type="caution">
    <text evidence="3">The sequence shown here is derived from an EMBL/GenBank/DDBJ whole genome shotgun (WGS) entry which is preliminary data.</text>
</comment>
<sequence length="266" mass="30039">MQTSSASGRTLKRSIRISVLLLSHEATPDTSTFFLSIIARPRPTQVRSSCQSSPGHASPVPLTQTAAARERVNREKMAEFIQLNKPTEPKPASQNREHHHHPPPAKKIRQEEKIFKAKKMNGGAEQQNYSSKPKNKKTKTEKDRDREKDREREKEKGKEREKERKKHKLAAENHLSVKKENGELKLSQKGIDSRFAAQALFVITGRWFARCDLCESVYVCLFMMCLLCLGGRVCVYLCVENIRQRALVSLASARDSNGDGARAAAM</sequence>
<evidence type="ECO:0000313" key="3">
    <source>
        <dbReference type="EMBL" id="ROL51596.1"/>
    </source>
</evidence>
<keyword evidence="4" id="KW-1185">Reference proteome</keyword>
<accession>A0A3N0YZ75</accession>
<evidence type="ECO:0000313" key="4">
    <source>
        <dbReference type="Proteomes" id="UP000281406"/>
    </source>
</evidence>
<dbReference type="Proteomes" id="UP000281406">
    <property type="component" value="Unassembled WGS sequence"/>
</dbReference>
<evidence type="ECO:0000256" key="1">
    <source>
        <dbReference type="SAM" id="MobiDB-lite"/>
    </source>
</evidence>
<name>A0A3N0YZ75_ANAGA</name>
<proteinExistence type="predicted"/>
<keyword evidence="2" id="KW-1133">Transmembrane helix</keyword>
<feature type="compositionally biased region" description="Basic and acidic residues" evidence="1">
    <location>
        <begin position="138"/>
        <end position="162"/>
    </location>
</feature>